<dbReference type="PATRIC" id="fig|45067.4.peg.101"/>
<name>A0A0W0W013_9GAMM</name>
<organism evidence="1 2">
    <name type="scientific">Legionella lansingensis</name>
    <dbReference type="NCBI Taxonomy" id="45067"/>
    <lineage>
        <taxon>Bacteria</taxon>
        <taxon>Pseudomonadati</taxon>
        <taxon>Pseudomonadota</taxon>
        <taxon>Gammaproteobacteria</taxon>
        <taxon>Legionellales</taxon>
        <taxon>Legionellaceae</taxon>
        <taxon>Legionella</taxon>
    </lineage>
</organism>
<evidence type="ECO:0000313" key="2">
    <source>
        <dbReference type="Proteomes" id="UP000054869"/>
    </source>
</evidence>
<accession>A0A0W0W013</accession>
<evidence type="ECO:0000313" key="1">
    <source>
        <dbReference type="EMBL" id="KTD25708.1"/>
    </source>
</evidence>
<dbReference type="OrthoDB" id="5634988at2"/>
<protein>
    <submittedName>
        <fullName evidence="1">Uncharacterized protein</fullName>
    </submittedName>
</protein>
<reference evidence="1 2" key="1">
    <citation type="submission" date="2015-11" db="EMBL/GenBank/DDBJ databases">
        <title>Genomic analysis of 38 Legionella species identifies large and diverse effector repertoires.</title>
        <authorList>
            <person name="Burstein D."/>
            <person name="Amaro F."/>
            <person name="Zusman T."/>
            <person name="Lifshitz Z."/>
            <person name="Cohen O."/>
            <person name="Gilbert J.A."/>
            <person name="Pupko T."/>
            <person name="Shuman H.A."/>
            <person name="Segal G."/>
        </authorList>
    </citation>
    <scope>NUCLEOTIDE SEQUENCE [LARGE SCALE GENOMIC DNA]</scope>
    <source>
        <strain evidence="1 2">ATCC 49751</strain>
    </source>
</reference>
<sequence>MRQKSDYTSESLNWTPSMFQPLGNSKSQMTELSAVSLTPMELLLRSYKKYPLLEGYKDLRTIRSENRDYEGVELLNNPTDLISGRDYLYVITESGQIWFAPQYVKGNKLTHGGLLRKALKIPEGEPTPPVLSAGLIGRDENRFFLNLASGHFIPGFNAYFPTLETLSSIIPEKEVYIQFVGHYKSLDARSCDRINFQGVQENQSFRLSLLSYIQENSHKVALCDSVRKIFSAINVSGEDFSDEKTFTFSQEEVNELFKDEKLAELLKKHASLCPEEMQSLMSNLGGDFGMKT</sequence>
<gene>
    <name evidence="1" type="ORF">Llan_0098</name>
</gene>
<dbReference type="AlphaFoldDB" id="A0A0W0W013"/>
<comment type="caution">
    <text evidence="1">The sequence shown here is derived from an EMBL/GenBank/DDBJ whole genome shotgun (WGS) entry which is preliminary data.</text>
</comment>
<dbReference type="EMBL" id="LNYI01000003">
    <property type="protein sequence ID" value="KTD25708.1"/>
    <property type="molecule type" value="Genomic_DNA"/>
</dbReference>
<dbReference type="RefSeq" id="WP_028374428.1">
    <property type="nucleotide sequence ID" value="NZ_CAAAJD010000011.1"/>
</dbReference>
<keyword evidence="2" id="KW-1185">Reference proteome</keyword>
<dbReference type="Proteomes" id="UP000054869">
    <property type="component" value="Unassembled WGS sequence"/>
</dbReference>
<proteinExistence type="predicted"/>